<dbReference type="AlphaFoldDB" id="A0A0N4VE47"/>
<sequence>MTLRDKIAATVTASPKKATRKVAVTTSSGARKGERVRRRLFDDVGKCGEASDWANNEVQLLDRAQASVFGYDFNNDCPIVNGSLNDYVFEAVDEREAHFLIVFLCGCNKASNAFSIYAVVPSFYHAKNASSFDRRKRIGPPNVFTNTKKETSPFVVVMPVHDSVAYNTRSHDIIAFGDSCNSSEEAVTCCKSRCSRRGNDRHQCDAEANDKDSKVDHSSAASRKKTMKQQTLPDFLPVVRKRQRLTDKKAINGRCPVGRHLSAGRAFRSCKTQENSDLLQNRGVIDTKGCDLGNRRVTRSMCA</sequence>
<evidence type="ECO:0000313" key="4">
    <source>
        <dbReference type="WBParaSite" id="EVEC_0000893401-mRNA-1"/>
    </source>
</evidence>
<dbReference type="STRING" id="51028.A0A0N4VE47"/>
<dbReference type="Proteomes" id="UP000274131">
    <property type="component" value="Unassembled WGS sequence"/>
</dbReference>
<keyword evidence="3" id="KW-1185">Reference proteome</keyword>
<feature type="region of interest" description="Disordered" evidence="1">
    <location>
        <begin position="197"/>
        <end position="229"/>
    </location>
</feature>
<feature type="compositionally biased region" description="Basic and acidic residues" evidence="1">
    <location>
        <begin position="197"/>
        <end position="217"/>
    </location>
</feature>
<evidence type="ECO:0000313" key="3">
    <source>
        <dbReference type="Proteomes" id="UP000274131"/>
    </source>
</evidence>
<dbReference type="InterPro" id="IPR044898">
    <property type="entry name" value="CDI_dom_sf"/>
</dbReference>
<reference evidence="4" key="1">
    <citation type="submission" date="2017-02" db="UniProtKB">
        <authorList>
            <consortium name="WormBaseParasite"/>
        </authorList>
    </citation>
    <scope>IDENTIFICATION</scope>
</reference>
<organism evidence="4">
    <name type="scientific">Enterobius vermicularis</name>
    <name type="common">Human pinworm</name>
    <dbReference type="NCBI Taxonomy" id="51028"/>
    <lineage>
        <taxon>Eukaryota</taxon>
        <taxon>Metazoa</taxon>
        <taxon>Ecdysozoa</taxon>
        <taxon>Nematoda</taxon>
        <taxon>Chromadorea</taxon>
        <taxon>Rhabditida</taxon>
        <taxon>Spirurina</taxon>
        <taxon>Oxyuridomorpha</taxon>
        <taxon>Oxyuroidea</taxon>
        <taxon>Oxyuridae</taxon>
        <taxon>Enterobius</taxon>
    </lineage>
</organism>
<accession>A0A0N4VE47</accession>
<protein>
    <submittedName>
        <fullName evidence="4">SET domain-containing protein</fullName>
    </submittedName>
</protein>
<proteinExistence type="predicted"/>
<dbReference type="EMBL" id="UXUI01009401">
    <property type="protein sequence ID" value="VDD93635.1"/>
    <property type="molecule type" value="Genomic_DNA"/>
</dbReference>
<reference evidence="2 3" key="2">
    <citation type="submission" date="2018-10" db="EMBL/GenBank/DDBJ databases">
        <authorList>
            <consortium name="Pathogen Informatics"/>
        </authorList>
    </citation>
    <scope>NUCLEOTIDE SEQUENCE [LARGE SCALE GENOMIC DNA]</scope>
</reference>
<dbReference type="Gene3D" id="4.10.365.10">
    <property type="entry name" value="p27"/>
    <property type="match status" value="1"/>
</dbReference>
<evidence type="ECO:0000256" key="1">
    <source>
        <dbReference type="SAM" id="MobiDB-lite"/>
    </source>
</evidence>
<gene>
    <name evidence="2" type="ORF">EVEC_LOCUS8386</name>
</gene>
<dbReference type="WBParaSite" id="EVEC_0000893401-mRNA-1">
    <property type="protein sequence ID" value="EVEC_0000893401-mRNA-1"/>
    <property type="gene ID" value="EVEC_0000893401"/>
</dbReference>
<evidence type="ECO:0000313" key="2">
    <source>
        <dbReference type="EMBL" id="VDD93635.1"/>
    </source>
</evidence>
<name>A0A0N4VE47_ENTVE</name>